<keyword evidence="2" id="KW-1185">Reference proteome</keyword>
<reference evidence="1 2" key="1">
    <citation type="submission" date="2012-08" db="EMBL/GenBank/DDBJ databases">
        <title>Whole genome shotgun sequence of Gordonia namibiensis NBRC 108229.</title>
        <authorList>
            <person name="Isaki-Nakamura S."/>
            <person name="Hosoyama A."/>
            <person name="Tsuchikane K."/>
            <person name="Katsumata H."/>
            <person name="Baba S."/>
            <person name="Yamazaki S."/>
            <person name="Fujita N."/>
        </authorList>
    </citation>
    <scope>NUCLEOTIDE SEQUENCE [LARGE SCALE GENOMIC DNA]</scope>
    <source>
        <strain evidence="1 2">NBRC 108229</strain>
    </source>
</reference>
<comment type="caution">
    <text evidence="1">The sequence shown here is derived from an EMBL/GenBank/DDBJ whole genome shotgun (WGS) entry which is preliminary data.</text>
</comment>
<organism evidence="1 2">
    <name type="scientific">Gordonia namibiensis NBRC 108229</name>
    <dbReference type="NCBI Taxonomy" id="1208314"/>
    <lineage>
        <taxon>Bacteria</taxon>
        <taxon>Bacillati</taxon>
        <taxon>Actinomycetota</taxon>
        <taxon>Actinomycetes</taxon>
        <taxon>Mycobacteriales</taxon>
        <taxon>Gordoniaceae</taxon>
        <taxon>Gordonia</taxon>
    </lineage>
</organism>
<dbReference type="EMBL" id="BAHE01000015">
    <property type="protein sequence ID" value="GAC00418.1"/>
    <property type="molecule type" value="Genomic_DNA"/>
</dbReference>
<gene>
    <name evidence="1" type="ORF">GONAM_15_01270</name>
</gene>
<name>K6X7S1_9ACTN</name>
<protein>
    <submittedName>
        <fullName evidence="1">Uncharacterized protein</fullName>
    </submittedName>
</protein>
<proteinExistence type="predicted"/>
<evidence type="ECO:0000313" key="1">
    <source>
        <dbReference type="EMBL" id="GAC00418.1"/>
    </source>
</evidence>
<accession>K6X7S1</accession>
<evidence type="ECO:0000313" key="2">
    <source>
        <dbReference type="Proteomes" id="UP000035058"/>
    </source>
</evidence>
<sequence length="73" mass="7639">MKAVSANIARIALITHANGQRPVLCATDFGPWPGVRAVGLPSFKLPPDDNQRHPGFSISLTGATAPVVGLARH</sequence>
<dbReference type="AlphaFoldDB" id="K6X7S1"/>
<dbReference type="Proteomes" id="UP000035058">
    <property type="component" value="Unassembled WGS sequence"/>
</dbReference>